<dbReference type="PROSITE" id="PS52029">
    <property type="entry name" value="LD_TPASE"/>
    <property type="match status" value="1"/>
</dbReference>
<dbReference type="InterPro" id="IPR002477">
    <property type="entry name" value="Peptidoglycan-bd-like"/>
</dbReference>
<dbReference type="KEGG" id="mik:FOE78_01050"/>
<evidence type="ECO:0000256" key="3">
    <source>
        <dbReference type="ARBA" id="ARBA00022960"/>
    </source>
</evidence>
<accession>A0A516PU66</accession>
<keyword evidence="10" id="KW-1185">Reference proteome</keyword>
<feature type="region of interest" description="Disordered" evidence="7">
    <location>
        <begin position="182"/>
        <end position="259"/>
    </location>
</feature>
<evidence type="ECO:0000256" key="2">
    <source>
        <dbReference type="ARBA" id="ARBA00022679"/>
    </source>
</evidence>
<dbReference type="GO" id="GO:0018104">
    <property type="term" value="P:peptidoglycan-protein cross-linking"/>
    <property type="evidence" value="ECO:0007669"/>
    <property type="project" value="TreeGrafter"/>
</dbReference>
<comment type="pathway">
    <text evidence="1 6">Cell wall biogenesis; peptidoglycan biosynthesis.</text>
</comment>
<dbReference type="InterPro" id="IPR036366">
    <property type="entry name" value="PGBDSf"/>
</dbReference>
<keyword evidence="3 6" id="KW-0133">Cell shape</keyword>
<feature type="domain" description="L,D-TPase catalytic" evidence="8">
    <location>
        <begin position="438"/>
        <end position="550"/>
    </location>
</feature>
<organism evidence="9 10">
    <name type="scientific">Microlunatus elymi</name>
    <dbReference type="NCBI Taxonomy" id="2596828"/>
    <lineage>
        <taxon>Bacteria</taxon>
        <taxon>Bacillati</taxon>
        <taxon>Actinomycetota</taxon>
        <taxon>Actinomycetes</taxon>
        <taxon>Propionibacteriales</taxon>
        <taxon>Propionibacteriaceae</taxon>
        <taxon>Microlunatus</taxon>
    </lineage>
</organism>
<dbReference type="InterPro" id="IPR038063">
    <property type="entry name" value="Transpep_catalytic_dom"/>
</dbReference>
<proteinExistence type="predicted"/>
<reference evidence="9 10" key="1">
    <citation type="submission" date="2019-07" db="EMBL/GenBank/DDBJ databases">
        <title>Microlunatus dokdonensis sp. nov. isolated from the rhizospheric soil of the wild plant Elymus tsukushiensis.</title>
        <authorList>
            <person name="Ghim S.-Y."/>
            <person name="Hwang Y.-J."/>
            <person name="Son J.-S."/>
            <person name="Shin J.-H."/>
        </authorList>
    </citation>
    <scope>NUCLEOTIDE SEQUENCE [LARGE SCALE GENOMIC DNA]</scope>
    <source>
        <strain evidence="9 10">KUDC0627</strain>
    </source>
</reference>
<evidence type="ECO:0000256" key="5">
    <source>
        <dbReference type="ARBA" id="ARBA00023316"/>
    </source>
</evidence>
<keyword evidence="5 6" id="KW-0961">Cell wall biogenesis/degradation</keyword>
<gene>
    <name evidence="9" type="ORF">FOE78_01050</name>
</gene>
<feature type="region of interest" description="Disordered" evidence="7">
    <location>
        <begin position="100"/>
        <end position="150"/>
    </location>
</feature>
<name>A0A516PU66_9ACTN</name>
<evidence type="ECO:0000256" key="7">
    <source>
        <dbReference type="SAM" id="MobiDB-lite"/>
    </source>
</evidence>
<dbReference type="PANTHER" id="PTHR30582:SF33">
    <property type="entry name" value="EXPORTED PROTEIN"/>
    <property type="match status" value="1"/>
</dbReference>
<sequence length="552" mass="59451">MPRSANSRPSPAAACAYAGIRPVDEPQKTQIRTPPTYRLATLAPAHRRRCGAGRNVRGRTDGAREGSWRRVADGCEQITDRRTGWCRWRRTGRLARRLRPSYVSGPRPKPYDGCVPQHPQGVDVADNRPRTSRRATQHSALTTKSGTGPRSIRTAAVTSITGALAAVVLVGCGQLPADMAKPGAGASSGKPVASASSSPPGISAAPSSSPSSTKATATTSAAEPAAKPKSTTSTKPSSKHTDKPAAKKTTAPAKIIYRTGDDGQQIRELQARLKQVGWYSGDVTPHYGAQTATAVKGFQDKRDLSPTGVVDEVTWAKLTAMTQQPSHNELYNIEPAGPAIMKQGDNGTKIKQLQARLAQLDWFSEKITGYYGSVTSQAVKGFQDKRRLPATGDVDQKTWDRLVGMTKEPTKDELSGNDPRTQSGGSTSELDQRCLTGRAMCIDKTRNQLVWVIDGKPQLRFDVRFGADTSPTREGAFSVGWKAKDWTSTIYHSKMPYSMFFSGGQAVHYSSDFAARGYAGASHGCVNVRDLTGIQSLFSQAQVGDKVIVYRS</sequence>
<evidence type="ECO:0000313" key="9">
    <source>
        <dbReference type="EMBL" id="QDP94689.1"/>
    </source>
</evidence>
<dbReference type="Gene3D" id="1.10.101.10">
    <property type="entry name" value="PGBD-like superfamily/PGBD"/>
    <property type="match status" value="2"/>
</dbReference>
<feature type="compositionally biased region" description="Polar residues" evidence="7">
    <location>
        <begin position="137"/>
        <end position="148"/>
    </location>
</feature>
<feature type="compositionally biased region" description="Low complexity" evidence="7">
    <location>
        <begin position="182"/>
        <end position="236"/>
    </location>
</feature>
<dbReference type="OrthoDB" id="8887048at2"/>
<dbReference type="AlphaFoldDB" id="A0A516PU66"/>
<keyword evidence="4 6" id="KW-0573">Peptidoglycan synthesis</keyword>
<dbReference type="GO" id="GO:0008360">
    <property type="term" value="P:regulation of cell shape"/>
    <property type="evidence" value="ECO:0007669"/>
    <property type="project" value="UniProtKB-UniRule"/>
</dbReference>
<evidence type="ECO:0000259" key="8">
    <source>
        <dbReference type="PROSITE" id="PS52029"/>
    </source>
</evidence>
<keyword evidence="2" id="KW-0808">Transferase</keyword>
<evidence type="ECO:0000256" key="4">
    <source>
        <dbReference type="ARBA" id="ARBA00022984"/>
    </source>
</evidence>
<dbReference type="InterPro" id="IPR050979">
    <property type="entry name" value="LD-transpeptidase"/>
</dbReference>
<dbReference type="GO" id="GO:0005576">
    <property type="term" value="C:extracellular region"/>
    <property type="evidence" value="ECO:0007669"/>
    <property type="project" value="TreeGrafter"/>
</dbReference>
<dbReference type="PANTHER" id="PTHR30582">
    <property type="entry name" value="L,D-TRANSPEPTIDASE"/>
    <property type="match status" value="1"/>
</dbReference>
<dbReference type="InterPro" id="IPR005490">
    <property type="entry name" value="LD_TPept_cat_dom"/>
</dbReference>
<dbReference type="SUPFAM" id="SSF141523">
    <property type="entry name" value="L,D-transpeptidase catalytic domain-like"/>
    <property type="match status" value="1"/>
</dbReference>
<dbReference type="Gene3D" id="2.40.440.10">
    <property type="entry name" value="L,D-transpeptidase catalytic domain-like"/>
    <property type="match status" value="1"/>
</dbReference>
<evidence type="ECO:0000256" key="1">
    <source>
        <dbReference type="ARBA" id="ARBA00004752"/>
    </source>
</evidence>
<dbReference type="CDD" id="cd16913">
    <property type="entry name" value="YkuD_like"/>
    <property type="match status" value="1"/>
</dbReference>
<dbReference type="Proteomes" id="UP000319263">
    <property type="component" value="Chromosome"/>
</dbReference>
<dbReference type="Pfam" id="PF03734">
    <property type="entry name" value="YkuD"/>
    <property type="match status" value="1"/>
</dbReference>
<feature type="active site" description="Proton donor/acceptor" evidence="6">
    <location>
        <position position="508"/>
    </location>
</feature>
<dbReference type="GO" id="GO:0071972">
    <property type="term" value="F:peptidoglycan L,D-transpeptidase activity"/>
    <property type="evidence" value="ECO:0007669"/>
    <property type="project" value="TreeGrafter"/>
</dbReference>
<dbReference type="EMBL" id="CP041692">
    <property type="protein sequence ID" value="QDP94689.1"/>
    <property type="molecule type" value="Genomic_DNA"/>
</dbReference>
<dbReference type="SUPFAM" id="SSF47090">
    <property type="entry name" value="PGBD-like"/>
    <property type="match status" value="2"/>
</dbReference>
<evidence type="ECO:0000256" key="6">
    <source>
        <dbReference type="PROSITE-ProRule" id="PRU01373"/>
    </source>
</evidence>
<feature type="compositionally biased region" description="Polar residues" evidence="7">
    <location>
        <begin position="418"/>
        <end position="429"/>
    </location>
</feature>
<dbReference type="Pfam" id="PF01471">
    <property type="entry name" value="PG_binding_1"/>
    <property type="match status" value="2"/>
</dbReference>
<dbReference type="InterPro" id="IPR036365">
    <property type="entry name" value="PGBD-like_sf"/>
</dbReference>
<feature type="region of interest" description="Disordered" evidence="7">
    <location>
        <begin position="406"/>
        <end position="429"/>
    </location>
</feature>
<feature type="active site" description="Nucleophile" evidence="6">
    <location>
        <position position="525"/>
    </location>
</feature>
<dbReference type="GO" id="GO:0016740">
    <property type="term" value="F:transferase activity"/>
    <property type="evidence" value="ECO:0007669"/>
    <property type="project" value="UniProtKB-KW"/>
</dbReference>
<dbReference type="UniPathway" id="UPA00219"/>
<evidence type="ECO:0000313" key="10">
    <source>
        <dbReference type="Proteomes" id="UP000319263"/>
    </source>
</evidence>
<dbReference type="GO" id="GO:0071555">
    <property type="term" value="P:cell wall organization"/>
    <property type="evidence" value="ECO:0007669"/>
    <property type="project" value="UniProtKB-UniRule"/>
</dbReference>
<protein>
    <submittedName>
        <fullName evidence="9">L,D-transpeptidase family protein</fullName>
    </submittedName>
</protein>